<dbReference type="Proteomes" id="UP001227162">
    <property type="component" value="Unassembled WGS sequence"/>
</dbReference>
<dbReference type="InterPro" id="IPR017937">
    <property type="entry name" value="Thioredoxin_CS"/>
</dbReference>
<evidence type="ECO:0000256" key="2">
    <source>
        <dbReference type="ARBA" id="ARBA00022748"/>
    </source>
</evidence>
<dbReference type="PANTHER" id="PTHR42852">
    <property type="entry name" value="THIOL:DISULFIDE INTERCHANGE PROTEIN DSBE"/>
    <property type="match status" value="1"/>
</dbReference>
<dbReference type="PANTHER" id="PTHR42852:SF18">
    <property type="entry name" value="CHROMOSOME UNDETERMINED SCAFFOLD_47, WHOLE GENOME SHOTGUN SEQUENCE"/>
    <property type="match status" value="1"/>
</dbReference>
<evidence type="ECO:0000259" key="5">
    <source>
        <dbReference type="PROSITE" id="PS51352"/>
    </source>
</evidence>
<dbReference type="InterPro" id="IPR013766">
    <property type="entry name" value="Thioredoxin_domain"/>
</dbReference>
<feature type="domain" description="Thioredoxin" evidence="5">
    <location>
        <begin position="53"/>
        <end position="197"/>
    </location>
</feature>
<reference evidence="6" key="2">
    <citation type="submission" date="2023-04" db="EMBL/GenBank/DDBJ databases">
        <title>'Rhodoalgimonas zhirmunskyi' gen. nov., isolated from a red alga.</title>
        <authorList>
            <person name="Nedashkovskaya O.I."/>
            <person name="Otstavnykh N.Y."/>
            <person name="Bystritskaya E.P."/>
            <person name="Balabanova L.A."/>
            <person name="Isaeva M.P."/>
        </authorList>
    </citation>
    <scope>NUCLEOTIDE SEQUENCE</scope>
    <source>
        <strain evidence="6">10Alg 79</strain>
    </source>
</reference>
<dbReference type="PROSITE" id="PS00194">
    <property type="entry name" value="THIOREDOXIN_1"/>
    <property type="match status" value="1"/>
</dbReference>
<dbReference type="SUPFAM" id="SSF52833">
    <property type="entry name" value="Thioredoxin-like"/>
    <property type="match status" value="1"/>
</dbReference>
<keyword evidence="4" id="KW-0812">Transmembrane</keyword>
<accession>A0AAJ1X624</accession>
<keyword evidence="4" id="KW-0472">Membrane</keyword>
<dbReference type="InterPro" id="IPR050553">
    <property type="entry name" value="Thioredoxin_ResA/DsbE_sf"/>
</dbReference>
<sequence>MKRSALIYTAIAAIAIIAVGLIALRDPATPTPASRLDHAMLDGLREGDMKKLAFHAAPKPAGTTAYVTEDGGEATLADHKGRYVLVNFWATWCAPCRKEMPSLSRLQAEKGGADFEVLTLASGKNNPAKIKQFLNEIEVDNLPMHRDPAGKLAREMGVMGMPVTVLLDPEGQEIARLIGDAEWDSEAAKAIIDALTSTPQG</sequence>
<dbReference type="GO" id="GO:0030313">
    <property type="term" value="C:cell envelope"/>
    <property type="evidence" value="ECO:0007669"/>
    <property type="project" value="UniProtKB-SubCell"/>
</dbReference>
<keyword evidence="7" id="KW-1185">Reference proteome</keyword>
<dbReference type="InterPro" id="IPR036249">
    <property type="entry name" value="Thioredoxin-like_sf"/>
</dbReference>
<keyword evidence="3" id="KW-0676">Redox-active center</keyword>
<dbReference type="Pfam" id="PF08534">
    <property type="entry name" value="Redoxin"/>
    <property type="match status" value="1"/>
</dbReference>
<name>A0AAJ1X624_9RHOB</name>
<reference evidence="6" key="1">
    <citation type="submission" date="2022-07" db="EMBL/GenBank/DDBJ databases">
        <authorList>
            <person name="Otstavnykh N."/>
            <person name="Isaeva M."/>
            <person name="Bystritskaya E."/>
        </authorList>
    </citation>
    <scope>NUCLEOTIDE SEQUENCE</scope>
    <source>
        <strain evidence="6">10Alg 79</strain>
    </source>
</reference>
<evidence type="ECO:0000313" key="6">
    <source>
        <dbReference type="EMBL" id="MDQ2094729.1"/>
    </source>
</evidence>
<keyword evidence="4" id="KW-1133">Transmembrane helix</keyword>
<dbReference type="AlphaFoldDB" id="A0AAJ1X624"/>
<organism evidence="6 7">
    <name type="scientific">Rhodalgimonas zhirmunskyi</name>
    <dbReference type="NCBI Taxonomy" id="2964767"/>
    <lineage>
        <taxon>Bacteria</taxon>
        <taxon>Pseudomonadati</taxon>
        <taxon>Pseudomonadota</taxon>
        <taxon>Alphaproteobacteria</taxon>
        <taxon>Rhodobacterales</taxon>
        <taxon>Roseobacteraceae</taxon>
        <taxon>Rhodalgimonas</taxon>
    </lineage>
</organism>
<dbReference type="InterPro" id="IPR013740">
    <property type="entry name" value="Redoxin"/>
</dbReference>
<evidence type="ECO:0000256" key="1">
    <source>
        <dbReference type="ARBA" id="ARBA00004196"/>
    </source>
</evidence>
<keyword evidence="2" id="KW-0201">Cytochrome c-type biogenesis</keyword>
<proteinExistence type="predicted"/>
<gene>
    <name evidence="6" type="ORF">NOI20_11460</name>
</gene>
<dbReference type="PROSITE" id="PS51352">
    <property type="entry name" value="THIOREDOXIN_2"/>
    <property type="match status" value="1"/>
</dbReference>
<dbReference type="Gene3D" id="3.40.30.10">
    <property type="entry name" value="Glutaredoxin"/>
    <property type="match status" value="1"/>
</dbReference>
<dbReference type="GO" id="GO:0017004">
    <property type="term" value="P:cytochrome complex assembly"/>
    <property type="evidence" value="ECO:0007669"/>
    <property type="project" value="UniProtKB-KW"/>
</dbReference>
<evidence type="ECO:0000256" key="4">
    <source>
        <dbReference type="SAM" id="Phobius"/>
    </source>
</evidence>
<protein>
    <submittedName>
        <fullName evidence="6">TlpA family protein disulfide reductase</fullName>
    </submittedName>
</protein>
<dbReference type="CDD" id="cd02966">
    <property type="entry name" value="TlpA_like_family"/>
    <property type="match status" value="1"/>
</dbReference>
<evidence type="ECO:0000256" key="3">
    <source>
        <dbReference type="ARBA" id="ARBA00023284"/>
    </source>
</evidence>
<dbReference type="EMBL" id="JANFFA010000003">
    <property type="protein sequence ID" value="MDQ2094729.1"/>
    <property type="molecule type" value="Genomic_DNA"/>
</dbReference>
<dbReference type="GO" id="GO:0015036">
    <property type="term" value="F:disulfide oxidoreductase activity"/>
    <property type="evidence" value="ECO:0007669"/>
    <property type="project" value="UniProtKB-ARBA"/>
</dbReference>
<evidence type="ECO:0000313" key="7">
    <source>
        <dbReference type="Proteomes" id="UP001227162"/>
    </source>
</evidence>
<dbReference type="RefSeq" id="WP_317626343.1">
    <property type="nucleotide sequence ID" value="NZ_JANFFA010000003.1"/>
</dbReference>
<comment type="caution">
    <text evidence="6">The sequence shown here is derived from an EMBL/GenBank/DDBJ whole genome shotgun (WGS) entry which is preliminary data.</text>
</comment>
<comment type="subcellular location">
    <subcellularLocation>
        <location evidence="1">Cell envelope</location>
    </subcellularLocation>
</comment>
<feature type="transmembrane region" description="Helical" evidence="4">
    <location>
        <begin position="6"/>
        <end position="24"/>
    </location>
</feature>